<organism evidence="2">
    <name type="scientific">marine sediment metagenome</name>
    <dbReference type="NCBI Taxonomy" id="412755"/>
    <lineage>
        <taxon>unclassified sequences</taxon>
        <taxon>metagenomes</taxon>
        <taxon>ecological metagenomes</taxon>
    </lineage>
</organism>
<dbReference type="EMBL" id="LAZR01002036">
    <property type="protein sequence ID" value="KKN35466.1"/>
    <property type="molecule type" value="Genomic_DNA"/>
</dbReference>
<comment type="caution">
    <text evidence="2">The sequence shown here is derived from an EMBL/GenBank/DDBJ whole genome shotgun (WGS) entry which is preliminary data.</text>
</comment>
<reference evidence="2" key="1">
    <citation type="journal article" date="2015" name="Nature">
        <title>Complex archaea that bridge the gap between prokaryotes and eukaryotes.</title>
        <authorList>
            <person name="Spang A."/>
            <person name="Saw J.H."/>
            <person name="Jorgensen S.L."/>
            <person name="Zaremba-Niedzwiedzka K."/>
            <person name="Martijn J."/>
            <person name="Lind A.E."/>
            <person name="van Eijk R."/>
            <person name="Schleper C."/>
            <person name="Guy L."/>
            <person name="Ettema T.J."/>
        </authorList>
    </citation>
    <scope>NUCLEOTIDE SEQUENCE</scope>
</reference>
<accession>A0A0F9SEP1</accession>
<sequence>MAQFYADIQGSRGAASRMGSKKSGLDGHIRGWDIGARVFMRYNEQTKENECTIDLTSGSNGGGSKRLGVFTLKDLQELIQ</sequence>
<protein>
    <submittedName>
        <fullName evidence="2">Uncharacterized protein</fullName>
    </submittedName>
</protein>
<feature type="region of interest" description="Disordered" evidence="1">
    <location>
        <begin position="1"/>
        <end position="26"/>
    </location>
</feature>
<gene>
    <name evidence="2" type="ORF">LCGC14_0783180</name>
</gene>
<proteinExistence type="predicted"/>
<dbReference type="AlphaFoldDB" id="A0A0F9SEP1"/>
<evidence type="ECO:0000313" key="2">
    <source>
        <dbReference type="EMBL" id="KKN35466.1"/>
    </source>
</evidence>
<name>A0A0F9SEP1_9ZZZZ</name>
<evidence type="ECO:0000256" key="1">
    <source>
        <dbReference type="SAM" id="MobiDB-lite"/>
    </source>
</evidence>